<evidence type="ECO:0000259" key="7">
    <source>
        <dbReference type="Pfam" id="PF00892"/>
    </source>
</evidence>
<feature type="transmembrane region" description="Helical" evidence="6">
    <location>
        <begin position="181"/>
        <end position="201"/>
    </location>
</feature>
<sequence>MEVIYALLSSIMFAATFLLVKIGRESASHLSVLWITLTINVVVLGLSTLFIDIPKSLTLVDLKFFIVSGIFAPLLGRLFQFVGMSRLGANTTTALTLTHPLVTVLIGLVFLGESGSVVQMLGAFLIITGSLLIAIFSGSNGNLRISSGYQIYLIYPLLASLTYGISIALRKVGIDQLNSPVLASAVTVSASWIILSLYILVARCKISCSSREFTYFVYAGILSSIGPIFLYLSLAVGNLLLIAPLAATTPLFVLVGTWLYSKNNEKFGYQIIVGTVGIFIGVTLLTLFKN</sequence>
<dbReference type="Pfam" id="PF00892">
    <property type="entry name" value="EamA"/>
    <property type="match status" value="2"/>
</dbReference>
<evidence type="ECO:0000313" key="8">
    <source>
        <dbReference type="EMBL" id="GAA4946446.1"/>
    </source>
</evidence>
<protein>
    <recommendedName>
        <fullName evidence="7">EamA domain-containing protein</fullName>
    </recommendedName>
</protein>
<comment type="subcellular location">
    <subcellularLocation>
        <location evidence="1">Membrane</location>
        <topology evidence="1">Multi-pass membrane protein</topology>
    </subcellularLocation>
</comment>
<comment type="caution">
    <text evidence="8">The sequence shown here is derived from an EMBL/GenBank/DDBJ whole genome shotgun (WGS) entry which is preliminary data.</text>
</comment>
<name>A0AAV3U4H7_9ALTE</name>
<dbReference type="GO" id="GO:0016020">
    <property type="term" value="C:membrane"/>
    <property type="evidence" value="ECO:0007669"/>
    <property type="project" value="UniProtKB-SubCell"/>
</dbReference>
<gene>
    <name evidence="8" type="ORF">GCM10025791_27280</name>
</gene>
<evidence type="ECO:0000256" key="4">
    <source>
        <dbReference type="ARBA" id="ARBA00022989"/>
    </source>
</evidence>
<dbReference type="AlphaFoldDB" id="A0AAV3U4H7"/>
<dbReference type="SUPFAM" id="SSF103481">
    <property type="entry name" value="Multidrug resistance efflux transporter EmrE"/>
    <property type="match status" value="2"/>
</dbReference>
<feature type="domain" description="EamA" evidence="7">
    <location>
        <begin position="3"/>
        <end position="134"/>
    </location>
</feature>
<comment type="similarity">
    <text evidence="2">Belongs to the EamA transporter family.</text>
</comment>
<keyword evidence="3 6" id="KW-0812">Transmembrane</keyword>
<dbReference type="EMBL" id="BAABLX010000025">
    <property type="protein sequence ID" value="GAA4946446.1"/>
    <property type="molecule type" value="Genomic_DNA"/>
</dbReference>
<evidence type="ECO:0000256" key="6">
    <source>
        <dbReference type="SAM" id="Phobius"/>
    </source>
</evidence>
<feature type="domain" description="EamA" evidence="7">
    <location>
        <begin position="152"/>
        <end position="286"/>
    </location>
</feature>
<accession>A0AAV3U4H7</accession>
<reference evidence="9" key="1">
    <citation type="journal article" date="2019" name="Int. J. Syst. Evol. Microbiol.">
        <title>The Global Catalogue of Microorganisms (GCM) 10K type strain sequencing project: providing services to taxonomists for standard genome sequencing and annotation.</title>
        <authorList>
            <consortium name="The Broad Institute Genomics Platform"/>
            <consortium name="The Broad Institute Genome Sequencing Center for Infectious Disease"/>
            <person name="Wu L."/>
            <person name="Ma J."/>
        </authorList>
    </citation>
    <scope>NUCLEOTIDE SEQUENCE [LARGE SCALE GENOMIC DNA]</scope>
    <source>
        <strain evidence="9">JCM 19134</strain>
    </source>
</reference>
<dbReference type="PANTHER" id="PTHR32322">
    <property type="entry name" value="INNER MEMBRANE TRANSPORTER"/>
    <property type="match status" value="1"/>
</dbReference>
<feature type="transmembrane region" description="Helical" evidence="6">
    <location>
        <begin position="30"/>
        <end position="51"/>
    </location>
</feature>
<keyword evidence="5 6" id="KW-0472">Membrane</keyword>
<feature type="transmembrane region" description="Helical" evidence="6">
    <location>
        <begin position="239"/>
        <end position="260"/>
    </location>
</feature>
<evidence type="ECO:0000256" key="3">
    <source>
        <dbReference type="ARBA" id="ARBA00022692"/>
    </source>
</evidence>
<keyword evidence="4 6" id="KW-1133">Transmembrane helix</keyword>
<feature type="transmembrane region" description="Helical" evidence="6">
    <location>
        <begin position="87"/>
        <end position="111"/>
    </location>
</feature>
<feature type="transmembrane region" description="Helical" evidence="6">
    <location>
        <begin position="57"/>
        <end position="75"/>
    </location>
</feature>
<feature type="transmembrane region" description="Helical" evidence="6">
    <location>
        <begin position="267"/>
        <end position="288"/>
    </location>
</feature>
<evidence type="ECO:0000256" key="2">
    <source>
        <dbReference type="ARBA" id="ARBA00007362"/>
    </source>
</evidence>
<keyword evidence="9" id="KW-1185">Reference proteome</keyword>
<evidence type="ECO:0000256" key="1">
    <source>
        <dbReference type="ARBA" id="ARBA00004141"/>
    </source>
</evidence>
<dbReference type="PANTHER" id="PTHR32322:SF2">
    <property type="entry name" value="EAMA DOMAIN-CONTAINING PROTEIN"/>
    <property type="match status" value="1"/>
</dbReference>
<dbReference type="RefSeq" id="WP_345423146.1">
    <property type="nucleotide sequence ID" value="NZ_AP031496.1"/>
</dbReference>
<feature type="transmembrane region" description="Helical" evidence="6">
    <location>
        <begin position="6"/>
        <end position="23"/>
    </location>
</feature>
<dbReference type="InterPro" id="IPR050638">
    <property type="entry name" value="AA-Vitamin_Transporters"/>
</dbReference>
<evidence type="ECO:0000256" key="5">
    <source>
        <dbReference type="ARBA" id="ARBA00023136"/>
    </source>
</evidence>
<feature type="transmembrane region" description="Helical" evidence="6">
    <location>
        <begin position="117"/>
        <end position="137"/>
    </location>
</feature>
<dbReference type="InterPro" id="IPR000620">
    <property type="entry name" value="EamA_dom"/>
</dbReference>
<evidence type="ECO:0000313" key="9">
    <source>
        <dbReference type="Proteomes" id="UP001409585"/>
    </source>
</evidence>
<organism evidence="8 9">
    <name type="scientific">Halioxenophilus aromaticivorans</name>
    <dbReference type="NCBI Taxonomy" id="1306992"/>
    <lineage>
        <taxon>Bacteria</taxon>
        <taxon>Pseudomonadati</taxon>
        <taxon>Pseudomonadota</taxon>
        <taxon>Gammaproteobacteria</taxon>
        <taxon>Alteromonadales</taxon>
        <taxon>Alteromonadaceae</taxon>
        <taxon>Halioxenophilus</taxon>
    </lineage>
</organism>
<proteinExistence type="inferred from homology"/>
<dbReference type="Proteomes" id="UP001409585">
    <property type="component" value="Unassembled WGS sequence"/>
</dbReference>
<feature type="transmembrane region" description="Helical" evidence="6">
    <location>
        <begin position="149"/>
        <end position="169"/>
    </location>
</feature>
<feature type="transmembrane region" description="Helical" evidence="6">
    <location>
        <begin position="213"/>
        <end position="233"/>
    </location>
</feature>
<dbReference type="InterPro" id="IPR037185">
    <property type="entry name" value="EmrE-like"/>
</dbReference>